<keyword evidence="1" id="KW-1133">Transmembrane helix</keyword>
<reference evidence="2" key="1">
    <citation type="submission" date="2024-07" db="EMBL/GenBank/DDBJ databases">
        <authorList>
            <person name="Yu S.T."/>
        </authorList>
    </citation>
    <scope>NUCLEOTIDE SEQUENCE</scope>
    <source>
        <strain evidence="2">R41</strain>
    </source>
</reference>
<protein>
    <recommendedName>
        <fullName evidence="3">SCP domain-containing protein</fullName>
    </recommendedName>
</protein>
<dbReference type="EMBL" id="CP163443">
    <property type="protein sequence ID" value="XDQ53958.1"/>
    <property type="molecule type" value="Genomic_DNA"/>
</dbReference>
<evidence type="ECO:0000256" key="1">
    <source>
        <dbReference type="SAM" id="Phobius"/>
    </source>
</evidence>
<keyword evidence="1" id="KW-0472">Membrane</keyword>
<dbReference type="AlphaFoldDB" id="A0AB39RHG8"/>
<evidence type="ECO:0008006" key="3">
    <source>
        <dbReference type="Google" id="ProtNLM"/>
    </source>
</evidence>
<accession>A0AB39RHG8</accession>
<sequence>MSDNSNDASPPSPQDSGANKTAIIAVVGIALAAIPIAWAVISWLGDETTSSSYIDKADQACAQHQPALDALGPEPNGMDPQVYTAYLKRRGEIIRAALKDWGAVKAPSQIQGEINDAYFTADSAAKEWETAVHWGSLGDTDRSNHYLDESSRYATEAIRKARSTGLQVCPLGF</sequence>
<dbReference type="RefSeq" id="WP_369247190.1">
    <property type="nucleotide sequence ID" value="NZ_CP163443.1"/>
</dbReference>
<feature type="transmembrane region" description="Helical" evidence="1">
    <location>
        <begin position="22"/>
        <end position="44"/>
    </location>
</feature>
<keyword evidence="1" id="KW-0812">Transmembrane</keyword>
<proteinExistence type="predicted"/>
<organism evidence="2">
    <name type="scientific">Streptomyces sp. R41</name>
    <dbReference type="NCBI Taxonomy" id="3238632"/>
    <lineage>
        <taxon>Bacteria</taxon>
        <taxon>Bacillati</taxon>
        <taxon>Actinomycetota</taxon>
        <taxon>Actinomycetes</taxon>
        <taxon>Kitasatosporales</taxon>
        <taxon>Streptomycetaceae</taxon>
        <taxon>Streptomyces</taxon>
    </lineage>
</organism>
<evidence type="ECO:0000313" key="2">
    <source>
        <dbReference type="EMBL" id="XDQ53958.1"/>
    </source>
</evidence>
<name>A0AB39RHG8_9ACTN</name>
<gene>
    <name evidence="2" type="ORF">AB5J53_20955</name>
</gene>